<dbReference type="InterPro" id="IPR021109">
    <property type="entry name" value="Peptidase_aspartic_dom_sf"/>
</dbReference>
<accession>A0A7J6MP89</accession>
<evidence type="ECO:0000313" key="1">
    <source>
        <dbReference type="EMBL" id="KAF4673050.1"/>
    </source>
</evidence>
<dbReference type="SUPFAM" id="SSF50630">
    <property type="entry name" value="Acid proteases"/>
    <property type="match status" value="1"/>
</dbReference>
<dbReference type="AlphaFoldDB" id="A0A7J6MP89"/>
<sequence>MVDVRLKGVIPALQSAFPKTFTGKVILGSLKEEQCPTTSPIIAIPVKSSAFFNTALLSLGLVSSKDQAFMQQVPDGIAIYDTGAYSLVPKPYFELVLNTITEIVKQDSGEDVYVKAKNDIWYIRQRGYDYFPRLAFALGEPTAHRTIYIPPSHYTQDCDGTWCALILQYYNFPEIILGRPFFTTYFSSFKGNKGGRRTVTLAPYAKKEA</sequence>
<keyword evidence="2" id="KW-1185">Reference proteome</keyword>
<dbReference type="Proteomes" id="UP000591131">
    <property type="component" value="Unassembled WGS sequence"/>
</dbReference>
<dbReference type="Gene3D" id="2.40.70.10">
    <property type="entry name" value="Acid Proteases"/>
    <property type="match status" value="1"/>
</dbReference>
<proteinExistence type="predicted"/>
<gene>
    <name evidence="1" type="ORF">FOL47_011059</name>
</gene>
<name>A0A7J6MP89_PERCH</name>
<reference evidence="1 2" key="1">
    <citation type="submission" date="2020-04" db="EMBL/GenBank/DDBJ databases">
        <title>Perkinsus chesapeaki whole genome sequence.</title>
        <authorList>
            <person name="Bogema D.R."/>
        </authorList>
    </citation>
    <scope>NUCLEOTIDE SEQUENCE [LARGE SCALE GENOMIC DNA]</scope>
    <source>
        <strain evidence="1">ATCC PRA-425</strain>
    </source>
</reference>
<comment type="caution">
    <text evidence="1">The sequence shown here is derived from an EMBL/GenBank/DDBJ whole genome shotgun (WGS) entry which is preliminary data.</text>
</comment>
<evidence type="ECO:0000313" key="2">
    <source>
        <dbReference type="Proteomes" id="UP000591131"/>
    </source>
</evidence>
<protein>
    <recommendedName>
        <fullName evidence="3">Peptidase A1 domain-containing protein</fullName>
    </recommendedName>
</protein>
<evidence type="ECO:0008006" key="3">
    <source>
        <dbReference type="Google" id="ProtNLM"/>
    </source>
</evidence>
<organism evidence="1 2">
    <name type="scientific">Perkinsus chesapeaki</name>
    <name type="common">Clam parasite</name>
    <name type="synonym">Perkinsus andrewsi</name>
    <dbReference type="NCBI Taxonomy" id="330153"/>
    <lineage>
        <taxon>Eukaryota</taxon>
        <taxon>Sar</taxon>
        <taxon>Alveolata</taxon>
        <taxon>Perkinsozoa</taxon>
        <taxon>Perkinsea</taxon>
        <taxon>Perkinsida</taxon>
        <taxon>Perkinsidae</taxon>
        <taxon>Perkinsus</taxon>
    </lineage>
</organism>
<dbReference type="EMBL" id="JAAPAO010000092">
    <property type="protein sequence ID" value="KAF4673050.1"/>
    <property type="molecule type" value="Genomic_DNA"/>
</dbReference>